<dbReference type="PANTHER" id="PTHR42776:SF27">
    <property type="entry name" value="DIPEPTIDYL PEPTIDASE FAMILY MEMBER 6"/>
    <property type="match status" value="1"/>
</dbReference>
<dbReference type="Pfam" id="PF00326">
    <property type="entry name" value="Peptidase_S9"/>
    <property type="match status" value="1"/>
</dbReference>
<keyword evidence="3" id="KW-0732">Signal</keyword>
<dbReference type="Proteomes" id="UP000287865">
    <property type="component" value="Unassembled WGS sequence"/>
</dbReference>
<keyword evidence="2" id="KW-0720">Serine protease</keyword>
<evidence type="ECO:0000259" key="5">
    <source>
        <dbReference type="Pfam" id="PF00930"/>
    </source>
</evidence>
<dbReference type="Gene3D" id="3.40.50.1820">
    <property type="entry name" value="alpha/beta hydrolase"/>
    <property type="match status" value="1"/>
</dbReference>
<dbReference type="SUPFAM" id="SSF82171">
    <property type="entry name" value="DPP6 N-terminal domain-like"/>
    <property type="match status" value="1"/>
</dbReference>
<gene>
    <name evidence="6" type="ORF">CWE07_05160</name>
</gene>
<evidence type="ECO:0000256" key="3">
    <source>
        <dbReference type="SAM" id="SignalP"/>
    </source>
</evidence>
<reference evidence="6 7" key="1">
    <citation type="journal article" date="2018" name="Front. Microbiol.">
        <title>Genome-Based Analysis Reveals the Taxonomy and Diversity of the Family Idiomarinaceae.</title>
        <authorList>
            <person name="Liu Y."/>
            <person name="Lai Q."/>
            <person name="Shao Z."/>
        </authorList>
    </citation>
    <scope>NUCLEOTIDE SEQUENCE [LARGE SCALE GENOMIC DNA]</scope>
    <source>
        <strain evidence="6 7">CF12-14</strain>
    </source>
</reference>
<dbReference type="InterPro" id="IPR011659">
    <property type="entry name" value="WD40"/>
</dbReference>
<keyword evidence="2" id="KW-0645">Protease</keyword>
<proteinExistence type="predicted"/>
<dbReference type="Gene3D" id="2.120.10.30">
    <property type="entry name" value="TolB, C-terminal domain"/>
    <property type="match status" value="2"/>
</dbReference>
<organism evidence="6 7">
    <name type="scientific">Aliidiomarina maris</name>
    <dbReference type="NCBI Taxonomy" id="531312"/>
    <lineage>
        <taxon>Bacteria</taxon>
        <taxon>Pseudomonadati</taxon>
        <taxon>Pseudomonadota</taxon>
        <taxon>Gammaproteobacteria</taxon>
        <taxon>Alteromonadales</taxon>
        <taxon>Idiomarinaceae</taxon>
        <taxon>Aliidiomarina</taxon>
    </lineage>
</organism>
<dbReference type="PANTHER" id="PTHR42776">
    <property type="entry name" value="SERINE PEPTIDASE S9 FAMILY MEMBER"/>
    <property type="match status" value="1"/>
</dbReference>
<feature type="signal peptide" evidence="3">
    <location>
        <begin position="1"/>
        <end position="17"/>
    </location>
</feature>
<dbReference type="Pfam" id="PF07676">
    <property type="entry name" value="PD40"/>
    <property type="match status" value="2"/>
</dbReference>
<accession>A0ABY0BTP4</accession>
<dbReference type="InterPro" id="IPR011042">
    <property type="entry name" value="6-blade_b-propeller_TolB-like"/>
</dbReference>
<comment type="caution">
    <text evidence="6">The sequence shown here is derived from an EMBL/GenBank/DDBJ whole genome shotgun (WGS) entry which is preliminary data.</text>
</comment>
<keyword evidence="7" id="KW-1185">Reference proteome</keyword>
<dbReference type="RefSeq" id="WP_111568619.1">
    <property type="nucleotide sequence ID" value="NZ_PIPK01000003.1"/>
</dbReference>
<dbReference type="InterPro" id="IPR029058">
    <property type="entry name" value="AB_hydrolase_fold"/>
</dbReference>
<feature type="domain" description="Peptidase S9 prolyl oligopeptidase catalytic" evidence="4">
    <location>
        <begin position="469"/>
        <end position="672"/>
    </location>
</feature>
<sequence>MKLAATLILAGAMGAWATQVAAQDVKPLAYDDVFALELAADPQVHQNGNSVVFVRRSMDRQTDRVVGRLWQVNTDGTQLRPLTQGGANESSPRWSPNYSRIAFISNASGSPQIHMRWQDTGHSAQISNLNHAPSNLSWSPDGEWLAFTMFEPKPRSAPVQLPGKPAGAEWAEAPVYIDSVQYRQDGAGFLPQGHSHVFVLPAEGGTPRQLTSGEFNVRSELSWAPDGSALYFSANMAKDPIASPVNSGIYRLDIDSQQLTKLTDRDGPDAQPKVSPSGRQIAFLGYDDRRLAHQANRLYVMDADGSNVRNLTEDLDRAVDDFAWTADGRGIYFSYDNEGQGYLALHSMRGVTETLTGGLGGLSYSRPYTGGQFSVASNGDVVFTQMAANRPAELALLRGSQVRPITQLNRDFLASHTIGEVEEFWYDSSVDDERIQGWIIYPPGFDENKTYPLILEIHGGPHTAYGPVFAMELQLMAAQGYVVLYTNPRGSTSYGEDFANLIHHNYPSHDFNDLMDGVDAVVERGFINEDELFVMGGSGGGVLTSWSIAHTNRFAAAMVVNPVINWYSFVLTADMYPYFSQYWFPGMPWDNLEHYMQHSPIHHVGKVETPVLLFTGDADYRTPMSETEQYYQALKLRGIETAMVRVPGASHALHARPSNLMAKPAYAVYWFERFRQQQDSE</sequence>
<evidence type="ECO:0000256" key="2">
    <source>
        <dbReference type="ARBA" id="ARBA00022825"/>
    </source>
</evidence>
<feature type="chain" id="PRO_5045738307" evidence="3">
    <location>
        <begin position="18"/>
        <end position="681"/>
    </location>
</feature>
<feature type="domain" description="Dipeptidylpeptidase IV N-terminal" evidence="5">
    <location>
        <begin position="192"/>
        <end position="280"/>
    </location>
</feature>
<dbReference type="InterPro" id="IPR001375">
    <property type="entry name" value="Peptidase_S9_cat"/>
</dbReference>
<name>A0ABY0BTP4_9GAMM</name>
<evidence type="ECO:0000256" key="1">
    <source>
        <dbReference type="ARBA" id="ARBA00022801"/>
    </source>
</evidence>
<evidence type="ECO:0000313" key="7">
    <source>
        <dbReference type="Proteomes" id="UP000287865"/>
    </source>
</evidence>
<evidence type="ECO:0000259" key="4">
    <source>
        <dbReference type="Pfam" id="PF00326"/>
    </source>
</evidence>
<dbReference type="InterPro" id="IPR002469">
    <property type="entry name" value="Peptidase_S9B_N"/>
</dbReference>
<evidence type="ECO:0000313" key="6">
    <source>
        <dbReference type="EMBL" id="RUO27430.1"/>
    </source>
</evidence>
<protein>
    <submittedName>
        <fullName evidence="6">Peptidase S9 family protein</fullName>
    </submittedName>
</protein>
<dbReference type="SUPFAM" id="SSF53474">
    <property type="entry name" value="alpha/beta-Hydrolases"/>
    <property type="match status" value="1"/>
</dbReference>
<dbReference type="Pfam" id="PF00930">
    <property type="entry name" value="DPPIV_N"/>
    <property type="match status" value="1"/>
</dbReference>
<dbReference type="EMBL" id="PIPK01000003">
    <property type="protein sequence ID" value="RUO27430.1"/>
    <property type="molecule type" value="Genomic_DNA"/>
</dbReference>
<keyword evidence="1" id="KW-0378">Hydrolase</keyword>